<dbReference type="InterPro" id="IPR043502">
    <property type="entry name" value="DNA/RNA_pol_sf"/>
</dbReference>
<dbReference type="Gene3D" id="1.10.443.10">
    <property type="entry name" value="Intergrase catalytic core"/>
    <property type="match status" value="1"/>
</dbReference>
<dbReference type="InterPro" id="IPR000477">
    <property type="entry name" value="RT_dom"/>
</dbReference>
<feature type="compositionally biased region" description="Low complexity" evidence="1">
    <location>
        <begin position="1668"/>
        <end position="1688"/>
    </location>
</feature>
<dbReference type="PROSITE" id="PS50878">
    <property type="entry name" value="RT_POL"/>
    <property type="match status" value="1"/>
</dbReference>
<dbReference type="Gene3D" id="3.30.70.270">
    <property type="match status" value="1"/>
</dbReference>
<dbReference type="PANTHER" id="PTHR36971:SF3">
    <property type="entry name" value="C3H1-TYPE DOMAIN-CONTAINING PROTEIN"/>
    <property type="match status" value="1"/>
</dbReference>
<dbReference type="SUPFAM" id="SSF56672">
    <property type="entry name" value="DNA/RNA polymerases"/>
    <property type="match status" value="1"/>
</dbReference>
<sequence>MASLLASPAELATLTSLNDVVTFAAVEANLWTLFAKQLGNPPSVRILAMVPASVLQKTILGLRIPSGAAPADGTPPPTRDPNVTETIQMALVWRVARQAVGLEDMDPMLPGAESSSAVRATVGASPPVSGTPGVAAAVPTQNQPSPKKVKLSNVLDQTDDTEVATKTRAEMGIYFENHREITGADPLPEVEPTDLQVAAMEDKVVMRDESPYADFSILTPFGRRIQRAMKTKSYSFQPDGTWKAADIPGPPHFQAWQACFRVYRAVLFMLRYNATAAPAGGAPVSATRGMVTRRPLVVQPHSLERYFEAFKELCQEFPECWHLLMPAEDRMRAERFEHIRRNLQRAHNEGKVPLDVDFNPATPWDGVFQAAALDHQYWDANVRRPAVAFLARMGSQLQPTLEPVSEGAKASLANVEAALGAAAPVGAASPANKKTRKRKKESPGEGSDKEKKPATKPKVEDRFTNKTHPKKWGGLFHSTPEGRELCYTWAKGATPEACAEPCAANRAPSVGVERGREGQSVRPFRFLELFAGQAGFSGAVKLAGGDLVEVMNHQDSWTTKWDILVDEDFEKARGWVREADHTHLAPPCKSFTKARRSDKFGTTKVVRSQAQPEGWGDPLTVEGNKIVERVSVLLDEAQSARNTTSLENPEDSFIWEQPTLERHMKRMGKVGLDQCPYGAETKKPTGILTGASWMADVCARCEEARPHEHMPGGLVGKTLDHFFDPPREVWKTALAAEYPTGLCWAWAQSLVRFLKTEEGRVALQKKTFRVKGNALSAVQPEVQTRHPASNRERREIENDRAVGGLRNPYRAIQSKAAAWKLGASVRHVLLGVVKENSRELHTLVSGGSFAGFHKDTVAAAASALSSLVGVEQETPSPIRVTLLEKLLERSQDPEKDVTQWLREGFPLGIEKELGINNVFPATEWDTKAVELSRQFPLLTDWSEVDQAENYKSFQEAGQAALEELERVAEAGYATRCNSWAEVLQSAGEGASLTRLGCIQKPKPGGGVKTRLVVDCRRSGINGLMCIRQRVVLPRVSDVANEWAAMVQEDNDAVVHFAVIDFRDAFYQCRLAPVERKHVVVKASGSVYYILEVVAFGLACGPLLWSRLAAALVRLAQAACWDTARIQCYVDDPLLVVKGLDAVARSVNLAIPLLLWQALGCQLSWNKMQLGTTVQWIGFQLQLKDGCIVAQLSQEKLEKLQRALEELLQHKGVVPVQLLRSMAGLLGWLTSIVKLARPWVGMIWGCVTECESRVPKRARERKNLVFMKQVQLALSTLHRMTQCSSLNATFHWQPRALWQIQTDASVFGFGGILWYGRQPVAWWADEIQEWDLALLGARTGDPAWQSEWELLAVAISVKLFGSQIASQAVHLTTDNTGVLHTALNLRASSPGMVAIAAELACVLRQYDVDLRQGDHVRSAANYLADALSRLSRGAAVPALLGVRLSAVPLPKLGRSVAPCGHGTCREVVSYLVASLLGAVALLWQKEVTASREDYANGPVRFPKNDGFDPWSALAQRAKLVVSCQNEEVARRKTILAQPGMETENDLAGALAERILGDKGRHLEMAWWAEVKRKDWALHGERPVMPFSVMKAYAVARPPGQDEPQEEGGLPSAGSGDLRPHGEGDPAGADTNKVPVKVEPKEDDGASSENEGLGAKRRKTGPSKDHFVEPGGLRAPTTPAGTPAARTTGPVVAPPKTRARGSAAKALVVASSEDLMKQARINYGELVYAKSTAIAKESKARLVVQIAEARNLEPFPLTPAVIGEVAAVLRAADFASGATYLSEAKQVHLRKGYDWDSSLDLAMQDAERALTRALGPVVKAEEIPPKLWRLWQLAGRRGFVRSQMQPQAGPELWGMGSAFLLRETELAHLLMGSVSLEVTLLLSMSKTDPGGKGARRTRSCVCSYPPEDEGESDCPFHATLLVMAERTKVLRGMGYEEEELREFTVVGQVGCPTLMVTKEAMIAALRKDVEEACKSSDLAKHRLAAPNLDRATGHSLRRSGAKDAVKRHGLPLAMVQWLGRWGSSAVQGYVEDALEEMPENKVALTTWEGVARKTLEQAAKCQEIQEMIKLVKAEVKTNDQNTRAMVQEIRDQARPKLVLNLSTLMVHATARSDSSEWAGNPLNWVTRCGGWRWAAAGRLAKPLSAKEQALELFSQMAEVAEVAESPGRWTFERATNIAAAACGRSNAWTKACALLDMRPVGGEAATSRSIGHAIVAAACERGAAIRSLPWQMRAAALQWTSALSNGSHVKLFADTAPVVAFLQSSGALSGPCRRFARSLSTVLHCLRAPKGRNLGLAGLADLGLVSARIVLQQLRVTAGAKLECLELVVDRHRSFGRQMAFVAGATASGERVQVLFQDAQERCSAEDLEALKKQLPTSRALALGKKDFLVSCLIVARENTKDDAGPPVYQAGKLLSVSSRSRGYLELSDKDHRHTIFADFVASELLQKEGIGDGYVLEVAGGKGALATALGSRGMKVLMVDPRPSEASEVVDELEATEEGEDEHDQAGSVRRICSNFDDSSMSLVIGSEAVVAMHPDEATDAVVEAALTAQRPFAVVPCCVFPRIFHQRRLRNGGGVVGYTGLLRFLREKDPRIRAARLPFTGRNIVLYMTKNDFGSEKKATDVGPLRAPDWVHVR</sequence>
<dbReference type="Pfam" id="PF00078">
    <property type="entry name" value="RVT_1"/>
    <property type="match status" value="1"/>
</dbReference>
<dbReference type="Gene3D" id="3.10.10.10">
    <property type="entry name" value="HIV Type 1 Reverse Transcriptase, subunit A, domain 1"/>
    <property type="match status" value="1"/>
</dbReference>
<dbReference type="GO" id="GO:0004435">
    <property type="term" value="F:phosphatidylinositol-4,5-bisphosphate phospholipase C activity"/>
    <property type="evidence" value="ECO:0007669"/>
    <property type="project" value="InterPro"/>
</dbReference>
<comment type="caution">
    <text evidence="4">The sequence shown here is derived from an EMBL/GenBank/DDBJ whole genome shotgun (WGS) entry which is preliminary data.</text>
</comment>
<dbReference type="PANTHER" id="PTHR36971">
    <property type="entry name" value="UNNAMED PRODUCT"/>
    <property type="match status" value="1"/>
</dbReference>
<protein>
    <submittedName>
        <fullName evidence="5">Potassium voltage-gated channel subfamily H member 1</fullName>
    </submittedName>
</protein>
<dbReference type="GO" id="GO:0006310">
    <property type="term" value="P:DNA recombination"/>
    <property type="evidence" value="ECO:0007669"/>
    <property type="project" value="InterPro"/>
</dbReference>
<dbReference type="GO" id="GO:0015074">
    <property type="term" value="P:DNA integration"/>
    <property type="evidence" value="ECO:0007669"/>
    <property type="project" value="InterPro"/>
</dbReference>
<feature type="compositionally biased region" description="Basic and acidic residues" evidence="1">
    <location>
        <begin position="441"/>
        <end position="464"/>
    </location>
</feature>
<feature type="region of interest" description="Disordered" evidence="1">
    <location>
        <begin position="424"/>
        <end position="475"/>
    </location>
</feature>
<dbReference type="EMBL" id="CAMXCT030006589">
    <property type="protein sequence ID" value="CAL4803849.1"/>
    <property type="molecule type" value="Genomic_DNA"/>
</dbReference>
<dbReference type="SUPFAM" id="SSF53335">
    <property type="entry name" value="S-adenosyl-L-methionine-dependent methyltransferases"/>
    <property type="match status" value="1"/>
</dbReference>
<name>A0A9P1DTR1_9DINO</name>
<dbReference type="Proteomes" id="UP001152797">
    <property type="component" value="Unassembled WGS sequence"/>
</dbReference>
<dbReference type="EMBL" id="CAMXCT010006589">
    <property type="protein sequence ID" value="CAI4016537.1"/>
    <property type="molecule type" value="Genomic_DNA"/>
</dbReference>
<organism evidence="4">
    <name type="scientific">Cladocopium goreaui</name>
    <dbReference type="NCBI Taxonomy" id="2562237"/>
    <lineage>
        <taxon>Eukaryota</taxon>
        <taxon>Sar</taxon>
        <taxon>Alveolata</taxon>
        <taxon>Dinophyceae</taxon>
        <taxon>Suessiales</taxon>
        <taxon>Symbiodiniaceae</taxon>
        <taxon>Cladocopium</taxon>
    </lineage>
</organism>
<dbReference type="InterPro" id="IPR001711">
    <property type="entry name" value="PLipase_C_Pinositol-sp_Y"/>
</dbReference>
<accession>A0A9P1DTR1</accession>
<proteinExistence type="predicted"/>
<evidence type="ECO:0000259" key="3">
    <source>
        <dbReference type="PROSITE" id="PS50878"/>
    </source>
</evidence>
<dbReference type="PROSITE" id="PS50008">
    <property type="entry name" value="PIPLC_Y_DOMAIN"/>
    <property type="match status" value="1"/>
</dbReference>
<evidence type="ECO:0000256" key="1">
    <source>
        <dbReference type="SAM" id="MobiDB-lite"/>
    </source>
</evidence>
<keyword evidence="6" id="KW-1185">Reference proteome</keyword>
<dbReference type="GO" id="GO:0003677">
    <property type="term" value="F:DNA binding"/>
    <property type="evidence" value="ECO:0007669"/>
    <property type="project" value="InterPro"/>
</dbReference>
<dbReference type="OrthoDB" id="7459479at2759"/>
<dbReference type="EMBL" id="CAMXCT020006589">
    <property type="protein sequence ID" value="CAL1169912.1"/>
    <property type="molecule type" value="Genomic_DNA"/>
</dbReference>
<evidence type="ECO:0000313" key="6">
    <source>
        <dbReference type="Proteomes" id="UP001152797"/>
    </source>
</evidence>
<feature type="domain" description="Reverse transcriptase" evidence="3">
    <location>
        <begin position="981"/>
        <end position="1180"/>
    </location>
</feature>
<reference evidence="5 6" key="2">
    <citation type="submission" date="2024-05" db="EMBL/GenBank/DDBJ databases">
        <authorList>
            <person name="Chen Y."/>
            <person name="Shah S."/>
            <person name="Dougan E. K."/>
            <person name="Thang M."/>
            <person name="Chan C."/>
        </authorList>
    </citation>
    <scope>NUCLEOTIDE SEQUENCE [LARGE SCALE GENOMIC DNA]</scope>
</reference>
<dbReference type="GO" id="GO:0035556">
    <property type="term" value="P:intracellular signal transduction"/>
    <property type="evidence" value="ECO:0007669"/>
    <property type="project" value="InterPro"/>
</dbReference>
<evidence type="ECO:0000313" key="5">
    <source>
        <dbReference type="EMBL" id="CAL4803849.1"/>
    </source>
</evidence>
<dbReference type="GO" id="GO:0006629">
    <property type="term" value="P:lipid metabolic process"/>
    <property type="evidence" value="ECO:0007669"/>
    <property type="project" value="InterPro"/>
</dbReference>
<dbReference type="InterPro" id="IPR013762">
    <property type="entry name" value="Integrase-like_cat_sf"/>
</dbReference>
<reference evidence="4" key="1">
    <citation type="submission" date="2022-10" db="EMBL/GenBank/DDBJ databases">
        <authorList>
            <person name="Chen Y."/>
            <person name="Dougan E. K."/>
            <person name="Chan C."/>
            <person name="Rhodes N."/>
            <person name="Thang M."/>
        </authorList>
    </citation>
    <scope>NUCLEOTIDE SEQUENCE</scope>
</reference>
<evidence type="ECO:0000313" key="4">
    <source>
        <dbReference type="EMBL" id="CAI4016537.1"/>
    </source>
</evidence>
<feature type="domain" description="PI-PLC Y-box" evidence="2">
    <location>
        <begin position="317"/>
        <end position="403"/>
    </location>
</feature>
<gene>
    <name evidence="4" type="ORF">C1SCF055_LOCUS41266</name>
</gene>
<evidence type="ECO:0000259" key="2">
    <source>
        <dbReference type="PROSITE" id="PS50008"/>
    </source>
</evidence>
<dbReference type="InterPro" id="IPR029063">
    <property type="entry name" value="SAM-dependent_MTases_sf"/>
</dbReference>
<feature type="region of interest" description="Disordered" evidence="1">
    <location>
        <begin position="122"/>
        <end position="148"/>
    </location>
</feature>
<feature type="region of interest" description="Disordered" evidence="1">
    <location>
        <begin position="1595"/>
        <end position="1696"/>
    </location>
</feature>
<dbReference type="InterPro" id="IPR043128">
    <property type="entry name" value="Rev_trsase/Diguanyl_cyclase"/>
</dbReference>